<dbReference type="Proteomes" id="UP000289856">
    <property type="component" value="Chromosome"/>
</dbReference>
<feature type="signal peptide" evidence="1">
    <location>
        <begin position="1"/>
        <end position="18"/>
    </location>
</feature>
<gene>
    <name evidence="2" type="ORF">KCTCHS21_56980</name>
</gene>
<evidence type="ECO:0000313" key="2">
    <source>
        <dbReference type="EMBL" id="BBI36299.1"/>
    </source>
</evidence>
<dbReference type="EMBL" id="AP019400">
    <property type="protein sequence ID" value="BBI36299.1"/>
    <property type="molecule type" value="Genomic_DNA"/>
</dbReference>
<keyword evidence="3" id="KW-1185">Reference proteome</keyword>
<reference evidence="2 3" key="1">
    <citation type="submission" date="2019-01" db="EMBL/GenBank/DDBJ databases">
        <title>Complete genome sequence of Cohnella hallensis HS21 isolated from Korean fir (Abies koreana) rhizospheric soil.</title>
        <authorList>
            <person name="Jiang L."/>
            <person name="Kang S.W."/>
            <person name="Kim S."/>
            <person name="Jung J."/>
            <person name="Kim C.Y."/>
            <person name="Kim D.H."/>
            <person name="Kim S.W."/>
            <person name="Lee J."/>
        </authorList>
    </citation>
    <scope>NUCLEOTIDE SEQUENCE [LARGE SCALE GENOMIC DNA]</scope>
    <source>
        <strain evidence="2 3">HS21</strain>
    </source>
</reference>
<protein>
    <submittedName>
        <fullName evidence="2">Uncharacterized protein</fullName>
    </submittedName>
</protein>
<feature type="chain" id="PRO_5038533897" evidence="1">
    <location>
        <begin position="19"/>
        <end position="262"/>
    </location>
</feature>
<dbReference type="PROSITE" id="PS51257">
    <property type="entry name" value="PROKAR_LIPOPROTEIN"/>
    <property type="match status" value="1"/>
</dbReference>
<name>A0A3T1DDX9_9BACL</name>
<dbReference type="KEGG" id="cohn:KCTCHS21_56980"/>
<dbReference type="RefSeq" id="WP_130615675.1">
    <property type="nucleotide sequence ID" value="NZ_AP019400.1"/>
</dbReference>
<evidence type="ECO:0000256" key="1">
    <source>
        <dbReference type="SAM" id="SignalP"/>
    </source>
</evidence>
<proteinExistence type="predicted"/>
<accession>A0A3T1DDX9</accession>
<organism evidence="2 3">
    <name type="scientific">Cohnella abietis</name>
    <dbReference type="NCBI Taxonomy" id="2507935"/>
    <lineage>
        <taxon>Bacteria</taxon>
        <taxon>Bacillati</taxon>
        <taxon>Bacillota</taxon>
        <taxon>Bacilli</taxon>
        <taxon>Bacillales</taxon>
        <taxon>Paenibacillaceae</taxon>
        <taxon>Cohnella</taxon>
    </lineage>
</organism>
<dbReference type="OrthoDB" id="2606594at2"/>
<sequence>MRYRLFLIVVVLSLTLTAGCGKTTKEAEGESALPTQEPVAFVFDRDNTTKVTIYRSDDQLVVELTDSEKWNTLAGILDHAQSFSGAYPSDLSNKIVIESQDGIKRKLLVTGNGNVFEDQTAKIAYKLDRQKFEEFVAEWSNDEGKNFVPGNEIDFPTGADPDEQAVIDLVKKTIEAMVNKDKEAFHSNLEHPDNDYLDFLIDSPRRYRFTELEMIEPYDESTGRKNLRIRYEYEEDGIVNQSGNTFTSRKNKEGKWKIANID</sequence>
<keyword evidence="1" id="KW-0732">Signal</keyword>
<evidence type="ECO:0000313" key="3">
    <source>
        <dbReference type="Proteomes" id="UP000289856"/>
    </source>
</evidence>
<dbReference type="AlphaFoldDB" id="A0A3T1DDX9"/>